<keyword evidence="2" id="KW-1185">Reference proteome</keyword>
<reference evidence="3" key="1">
    <citation type="submission" date="2025-08" db="UniProtKB">
        <authorList>
            <consortium name="RefSeq"/>
        </authorList>
    </citation>
    <scope>IDENTIFICATION</scope>
    <source>
        <tissue evidence="3">Muscle</tissue>
    </source>
</reference>
<name>A0ABM1B951_LIMPO</name>
<gene>
    <name evidence="3" type="primary">LOC106462014</name>
</gene>
<accession>A0ABM1B951</accession>
<feature type="region of interest" description="Disordered" evidence="1">
    <location>
        <begin position="45"/>
        <end position="64"/>
    </location>
</feature>
<dbReference type="GeneID" id="106462014"/>
<protein>
    <submittedName>
        <fullName evidence="3">Uncharacterized protein LOC106462014</fullName>
    </submittedName>
</protein>
<evidence type="ECO:0000313" key="3">
    <source>
        <dbReference type="RefSeq" id="XP_013777336.1"/>
    </source>
</evidence>
<dbReference type="Proteomes" id="UP000694941">
    <property type="component" value="Unplaced"/>
</dbReference>
<feature type="compositionally biased region" description="Polar residues" evidence="1">
    <location>
        <begin position="50"/>
        <end position="64"/>
    </location>
</feature>
<dbReference type="RefSeq" id="XP_013777336.1">
    <property type="nucleotide sequence ID" value="XM_013921882.2"/>
</dbReference>
<sequence>MTFTSSISRKRSRNCQEEGCEFMPISKRINNLHIRSQQALEQRNIEQEHLQASSSSNPTAGPSTSNGYVSGANVCFQHAAKNSTDLKDTIEYGVSAPILINGVTIVKNFNEPMYRPELSASENPHYYNINCVLFQAHQQRIQRLAKIPNGHLHSCDF</sequence>
<proteinExistence type="predicted"/>
<evidence type="ECO:0000256" key="1">
    <source>
        <dbReference type="SAM" id="MobiDB-lite"/>
    </source>
</evidence>
<evidence type="ECO:0000313" key="2">
    <source>
        <dbReference type="Proteomes" id="UP000694941"/>
    </source>
</evidence>
<organism evidence="2 3">
    <name type="scientific">Limulus polyphemus</name>
    <name type="common">Atlantic horseshoe crab</name>
    <dbReference type="NCBI Taxonomy" id="6850"/>
    <lineage>
        <taxon>Eukaryota</taxon>
        <taxon>Metazoa</taxon>
        <taxon>Ecdysozoa</taxon>
        <taxon>Arthropoda</taxon>
        <taxon>Chelicerata</taxon>
        <taxon>Merostomata</taxon>
        <taxon>Xiphosura</taxon>
        <taxon>Limulidae</taxon>
        <taxon>Limulus</taxon>
    </lineage>
</organism>